<evidence type="ECO:0000256" key="1">
    <source>
        <dbReference type="SAM" id="MobiDB-lite"/>
    </source>
</evidence>
<feature type="region of interest" description="Disordered" evidence="1">
    <location>
        <begin position="152"/>
        <end position="181"/>
    </location>
</feature>
<reference evidence="2" key="1">
    <citation type="submission" date="2020-11" db="EMBL/GenBank/DDBJ databases">
        <title>Genome seq and assembly of Planobacterium sp.</title>
        <authorList>
            <person name="Chhetri G."/>
        </authorList>
    </citation>
    <scope>NUCLEOTIDE SEQUENCE</scope>
    <source>
        <strain evidence="2">GCR5</strain>
    </source>
</reference>
<evidence type="ECO:0000313" key="3">
    <source>
        <dbReference type="Proteomes" id="UP000694480"/>
    </source>
</evidence>
<comment type="caution">
    <text evidence="2">The sequence shown here is derived from an EMBL/GenBank/DDBJ whole genome shotgun (WGS) entry which is preliminary data.</text>
</comment>
<protein>
    <submittedName>
        <fullName evidence="2">DUF177 domain-containing protein</fullName>
    </submittedName>
</protein>
<sequence>MDKFKNYDVVFSGLKNGKHEFQFEIKESFFELFDTERDFTNPQIEAHILLEKHTTFLELWIKITGTVTLVCDITSEPFVHAIENEIRTLVKFGPHYDDSQEEVITIPESSHAFNVAQLVYENVVLAIPMKKISPMVSAEDLELLEKFSVQLPASNEEESPETTTEPVDPRWDVLKKLKDKN</sequence>
<dbReference type="EMBL" id="JADKYY010000009">
    <property type="protein sequence ID" value="MBF5027719.1"/>
    <property type="molecule type" value="Genomic_DNA"/>
</dbReference>
<keyword evidence="3" id="KW-1185">Reference proteome</keyword>
<dbReference type="AlphaFoldDB" id="A0A930YWI1"/>
<organism evidence="2 3">
    <name type="scientific">Planobacterium oryzisoli</name>
    <dbReference type="NCBI Taxonomy" id="2771435"/>
    <lineage>
        <taxon>Bacteria</taxon>
        <taxon>Pseudomonadati</taxon>
        <taxon>Bacteroidota</taxon>
        <taxon>Flavobacteriia</taxon>
        <taxon>Flavobacteriales</taxon>
        <taxon>Weeksellaceae</taxon>
        <taxon>Chryseobacterium group</taxon>
        <taxon>Chryseobacterium</taxon>
    </lineage>
</organism>
<feature type="compositionally biased region" description="Basic and acidic residues" evidence="1">
    <location>
        <begin position="167"/>
        <end position="181"/>
    </location>
</feature>
<proteinExistence type="predicted"/>
<dbReference type="Proteomes" id="UP000694480">
    <property type="component" value="Unassembled WGS sequence"/>
</dbReference>
<gene>
    <name evidence="2" type="ORF">IC612_07900</name>
</gene>
<evidence type="ECO:0000313" key="2">
    <source>
        <dbReference type="EMBL" id="MBF5027719.1"/>
    </source>
</evidence>
<name>A0A930YWI1_9FLAO</name>
<accession>A0A930YWI1</accession>
<dbReference type="InterPro" id="IPR003772">
    <property type="entry name" value="YceD"/>
</dbReference>
<dbReference type="Pfam" id="PF02620">
    <property type="entry name" value="YceD"/>
    <property type="match status" value="1"/>
</dbReference>
<dbReference type="RefSeq" id="WP_194739645.1">
    <property type="nucleotide sequence ID" value="NZ_JADKYY010000009.1"/>
</dbReference>